<evidence type="ECO:0000313" key="2">
    <source>
        <dbReference type="EMBL" id="MBV2360008.1"/>
    </source>
</evidence>
<keyword evidence="3" id="KW-1185">Reference proteome</keyword>
<feature type="signal peptide" evidence="1">
    <location>
        <begin position="1"/>
        <end position="19"/>
    </location>
</feature>
<dbReference type="RefSeq" id="WP_217777788.1">
    <property type="nucleotide sequence ID" value="NZ_JAHRWL010000001.1"/>
</dbReference>
<feature type="chain" id="PRO_5046701881" description="Excinuclease ABC subunit B" evidence="1">
    <location>
        <begin position="20"/>
        <end position="137"/>
    </location>
</feature>
<sequence length="137" mass="14684">MRSLIAVFCLAGSALTAWEFTPTPVCTFRNQTPVAVEVTFDGQLYAIHLTRAGGWPDAPIFSLQFDGPAGLRISTDRHRITGDTLTVTDTGFGNVLNGFEFNDTATALIGDLAVPLDLDKAAPAVRAFRDCLVLPTV</sequence>
<gene>
    <name evidence="2" type="ORF">KUH32_09495</name>
</gene>
<keyword evidence="1" id="KW-0732">Signal</keyword>
<organism evidence="2 3">
    <name type="scientific">Thalassococcus arenae</name>
    <dbReference type="NCBI Taxonomy" id="2851652"/>
    <lineage>
        <taxon>Bacteria</taxon>
        <taxon>Pseudomonadati</taxon>
        <taxon>Pseudomonadota</taxon>
        <taxon>Alphaproteobacteria</taxon>
        <taxon>Rhodobacterales</taxon>
        <taxon>Roseobacteraceae</taxon>
        <taxon>Thalassococcus</taxon>
    </lineage>
</organism>
<comment type="caution">
    <text evidence="2">The sequence shown here is derived from an EMBL/GenBank/DDBJ whole genome shotgun (WGS) entry which is preliminary data.</text>
</comment>
<dbReference type="EMBL" id="JAHRWL010000001">
    <property type="protein sequence ID" value="MBV2360008.1"/>
    <property type="molecule type" value="Genomic_DNA"/>
</dbReference>
<evidence type="ECO:0008006" key="4">
    <source>
        <dbReference type="Google" id="ProtNLM"/>
    </source>
</evidence>
<protein>
    <recommendedName>
        <fullName evidence="4">Excinuclease ABC subunit B</fullName>
    </recommendedName>
</protein>
<proteinExistence type="predicted"/>
<reference evidence="2" key="1">
    <citation type="submission" date="2021-06" db="EMBL/GenBank/DDBJ databases">
        <title>Thalassococcus sp. CAU 1522 isolated from sea sand, Republic of Korea.</title>
        <authorList>
            <person name="Kim W."/>
        </authorList>
    </citation>
    <scope>NUCLEOTIDE SEQUENCE</scope>
    <source>
        <strain evidence="2">CAU 1522</strain>
    </source>
</reference>
<dbReference type="Proteomes" id="UP001166293">
    <property type="component" value="Unassembled WGS sequence"/>
</dbReference>
<evidence type="ECO:0000256" key="1">
    <source>
        <dbReference type="SAM" id="SignalP"/>
    </source>
</evidence>
<evidence type="ECO:0000313" key="3">
    <source>
        <dbReference type="Proteomes" id="UP001166293"/>
    </source>
</evidence>
<accession>A0ABS6N7L0</accession>
<name>A0ABS6N7L0_9RHOB</name>